<comment type="subcellular location">
    <subcellularLocation>
        <location evidence="1">Membrane</location>
        <topology evidence="1">Multi-pass membrane protein</topology>
    </subcellularLocation>
</comment>
<evidence type="ECO:0000313" key="5">
    <source>
        <dbReference type="EMBL" id="JAR99870.1"/>
    </source>
</evidence>
<reference evidence="5" key="2">
    <citation type="journal article" date="2017" name="J. Med. Entomol.">
        <title>Transcriptome Analysis of the Triatoma infestans (Hemiptera: Reduviidae) Integument.</title>
        <authorList>
            <person name="Calderon-Fernandez G.M."/>
            <person name="Moriconi D.E."/>
            <person name="Dulbecco A.B."/>
            <person name="Juarez M.P."/>
        </authorList>
    </citation>
    <scope>NUCLEOTIDE SEQUENCE</scope>
    <source>
        <strain evidence="5">Int1</strain>
        <tissue evidence="5">Integument</tissue>
    </source>
</reference>
<dbReference type="PANTHER" id="PTHR11662">
    <property type="entry name" value="SOLUTE CARRIER FAMILY 17"/>
    <property type="match status" value="1"/>
</dbReference>
<dbReference type="GO" id="GO:0006820">
    <property type="term" value="P:monoatomic anion transport"/>
    <property type="evidence" value="ECO:0007669"/>
    <property type="project" value="TreeGrafter"/>
</dbReference>
<dbReference type="PANTHER" id="PTHR11662:SF455">
    <property type="entry name" value="GH23975P"/>
    <property type="match status" value="1"/>
</dbReference>
<dbReference type="SUPFAM" id="SSF103473">
    <property type="entry name" value="MFS general substrate transporter"/>
    <property type="match status" value="1"/>
</dbReference>
<name>A0A161MAH9_TRIIF</name>
<keyword evidence="3" id="KW-1133">Transmembrane helix</keyword>
<evidence type="ECO:0000256" key="1">
    <source>
        <dbReference type="ARBA" id="ARBA00004141"/>
    </source>
</evidence>
<dbReference type="InterPro" id="IPR036259">
    <property type="entry name" value="MFS_trans_sf"/>
</dbReference>
<dbReference type="AlphaFoldDB" id="A0A161MAH9"/>
<evidence type="ECO:0000256" key="4">
    <source>
        <dbReference type="ARBA" id="ARBA00023136"/>
    </source>
</evidence>
<protein>
    <submittedName>
        <fullName evidence="5">Sialin isoform x1</fullName>
    </submittedName>
</protein>
<dbReference type="GO" id="GO:0016020">
    <property type="term" value="C:membrane"/>
    <property type="evidence" value="ECO:0007669"/>
    <property type="project" value="UniProtKB-SubCell"/>
</dbReference>
<reference evidence="5" key="1">
    <citation type="submission" date="2016-04" db="EMBL/GenBank/DDBJ databases">
        <authorList>
            <person name="Calderon-Fernandez G.M.Sr."/>
        </authorList>
    </citation>
    <scope>NUCLEOTIDE SEQUENCE</scope>
    <source>
        <strain evidence="5">Int1</strain>
        <tissue evidence="5">Integument</tissue>
    </source>
</reference>
<keyword evidence="4" id="KW-0472">Membrane</keyword>
<dbReference type="GO" id="GO:0022857">
    <property type="term" value="F:transmembrane transporter activity"/>
    <property type="evidence" value="ECO:0007669"/>
    <property type="project" value="TreeGrafter"/>
</dbReference>
<keyword evidence="2" id="KW-0812">Transmembrane</keyword>
<dbReference type="InterPro" id="IPR050382">
    <property type="entry name" value="MFS_Na/Anion_cotransporter"/>
</dbReference>
<accession>A0A161MAH9</accession>
<organism evidence="5">
    <name type="scientific">Triatoma infestans</name>
    <name type="common">Assassin bug</name>
    <dbReference type="NCBI Taxonomy" id="30076"/>
    <lineage>
        <taxon>Eukaryota</taxon>
        <taxon>Metazoa</taxon>
        <taxon>Ecdysozoa</taxon>
        <taxon>Arthropoda</taxon>
        <taxon>Hexapoda</taxon>
        <taxon>Insecta</taxon>
        <taxon>Pterygota</taxon>
        <taxon>Neoptera</taxon>
        <taxon>Paraneoptera</taxon>
        <taxon>Hemiptera</taxon>
        <taxon>Heteroptera</taxon>
        <taxon>Panheteroptera</taxon>
        <taxon>Cimicomorpha</taxon>
        <taxon>Reduviidae</taxon>
        <taxon>Triatominae</taxon>
        <taxon>Triatoma</taxon>
    </lineage>
</organism>
<proteinExistence type="predicted"/>
<evidence type="ECO:0000256" key="3">
    <source>
        <dbReference type="ARBA" id="ARBA00022989"/>
    </source>
</evidence>
<sequence length="62" mass="7082">MPVWAIVFAHFCRKFGGFYTLLTQLPTFMKDTLNYDLQKAGFLSSAPYLVMTIIMQFAGLLI</sequence>
<dbReference type="Gene3D" id="1.20.1250.20">
    <property type="entry name" value="MFS general substrate transporter like domains"/>
    <property type="match status" value="1"/>
</dbReference>
<evidence type="ECO:0000256" key="2">
    <source>
        <dbReference type="ARBA" id="ARBA00022692"/>
    </source>
</evidence>
<dbReference type="EMBL" id="GEMB01003344">
    <property type="protein sequence ID" value="JAR99870.1"/>
    <property type="molecule type" value="Transcribed_RNA"/>
</dbReference>